<feature type="transmembrane region" description="Helical" evidence="1">
    <location>
        <begin position="21"/>
        <end position="47"/>
    </location>
</feature>
<dbReference type="RefSeq" id="WP_150876958.1">
    <property type="nucleotide sequence ID" value="NZ_VTWS01000003.1"/>
</dbReference>
<keyword evidence="1" id="KW-1133">Transmembrane helix</keyword>
<dbReference type="Pfam" id="PF02517">
    <property type="entry name" value="Rce1-like"/>
    <property type="match status" value="1"/>
</dbReference>
<feature type="transmembrane region" description="Helical" evidence="1">
    <location>
        <begin position="146"/>
        <end position="163"/>
    </location>
</feature>
<dbReference type="Proteomes" id="UP000326344">
    <property type="component" value="Unassembled WGS sequence"/>
</dbReference>
<feature type="transmembrane region" description="Helical" evidence="1">
    <location>
        <begin position="98"/>
        <end position="115"/>
    </location>
</feature>
<reference evidence="3 4" key="1">
    <citation type="submission" date="2019-09" db="EMBL/GenBank/DDBJ databases">
        <title>Genome Sequence of Larkinella sp MA1.</title>
        <authorList>
            <person name="Srinivasan S."/>
        </authorList>
    </citation>
    <scope>NUCLEOTIDE SEQUENCE [LARGE SCALE GENOMIC DNA]</scope>
    <source>
        <strain evidence="3 4">MA1</strain>
    </source>
</reference>
<feature type="transmembrane region" description="Helical" evidence="1">
    <location>
        <begin position="67"/>
        <end position="91"/>
    </location>
</feature>
<dbReference type="GO" id="GO:0006508">
    <property type="term" value="P:proteolysis"/>
    <property type="evidence" value="ECO:0007669"/>
    <property type="project" value="UniProtKB-KW"/>
</dbReference>
<dbReference type="GO" id="GO:0004175">
    <property type="term" value="F:endopeptidase activity"/>
    <property type="evidence" value="ECO:0007669"/>
    <property type="project" value="UniProtKB-ARBA"/>
</dbReference>
<evidence type="ECO:0000259" key="2">
    <source>
        <dbReference type="Pfam" id="PF02517"/>
    </source>
</evidence>
<sequence length="168" mass="19631">MIQITENAIFYKFHNFLFWKGIIIQYLVLLLLSLIVSYAFSFTIEIFGYEDSLSGADLSNLTNEELFLTVSIIAPILESFLFQICIIYGILYFTKWKYSYLLSLFVSSIVFGLSHSYNSIYMFYAFLIGLILAYAVLINKDNLLKSFLLIFLIHSTFNTYVYFCNIYL</sequence>
<proteinExistence type="predicted"/>
<feature type="domain" description="CAAX prenyl protease 2/Lysostaphin resistance protein A-like" evidence="2">
    <location>
        <begin position="67"/>
        <end position="159"/>
    </location>
</feature>
<dbReference type="AlphaFoldDB" id="A0A5N1JKM2"/>
<protein>
    <submittedName>
        <fullName evidence="3">CPBP family intramembrane metalloprotease</fullName>
    </submittedName>
</protein>
<accession>A0A5N1JKM2</accession>
<keyword evidence="1" id="KW-0472">Membrane</keyword>
<name>A0A5N1JKM2_9BACT</name>
<keyword evidence="3" id="KW-0482">Metalloprotease</keyword>
<organism evidence="3 4">
    <name type="scientific">Larkinella humicola</name>
    <dbReference type="NCBI Taxonomy" id="2607654"/>
    <lineage>
        <taxon>Bacteria</taxon>
        <taxon>Pseudomonadati</taxon>
        <taxon>Bacteroidota</taxon>
        <taxon>Cytophagia</taxon>
        <taxon>Cytophagales</taxon>
        <taxon>Spirosomataceae</taxon>
        <taxon>Larkinella</taxon>
    </lineage>
</organism>
<keyword evidence="1" id="KW-0812">Transmembrane</keyword>
<dbReference type="InterPro" id="IPR003675">
    <property type="entry name" value="Rce1/LyrA-like_dom"/>
</dbReference>
<keyword evidence="3" id="KW-0378">Hydrolase</keyword>
<keyword evidence="3" id="KW-0645">Protease</keyword>
<keyword evidence="4" id="KW-1185">Reference proteome</keyword>
<dbReference type="GO" id="GO:0080120">
    <property type="term" value="P:CAAX-box protein maturation"/>
    <property type="evidence" value="ECO:0007669"/>
    <property type="project" value="UniProtKB-ARBA"/>
</dbReference>
<dbReference type="EMBL" id="VTWS01000003">
    <property type="protein sequence ID" value="KAA9353674.1"/>
    <property type="molecule type" value="Genomic_DNA"/>
</dbReference>
<gene>
    <name evidence="3" type="ORF">F0P93_13650</name>
</gene>
<evidence type="ECO:0000313" key="3">
    <source>
        <dbReference type="EMBL" id="KAA9353674.1"/>
    </source>
</evidence>
<dbReference type="GO" id="GO:0008237">
    <property type="term" value="F:metallopeptidase activity"/>
    <property type="evidence" value="ECO:0007669"/>
    <property type="project" value="UniProtKB-KW"/>
</dbReference>
<comment type="caution">
    <text evidence="3">The sequence shown here is derived from an EMBL/GenBank/DDBJ whole genome shotgun (WGS) entry which is preliminary data.</text>
</comment>
<feature type="transmembrane region" description="Helical" evidence="1">
    <location>
        <begin position="121"/>
        <end position="139"/>
    </location>
</feature>
<evidence type="ECO:0000256" key="1">
    <source>
        <dbReference type="SAM" id="Phobius"/>
    </source>
</evidence>
<evidence type="ECO:0000313" key="4">
    <source>
        <dbReference type="Proteomes" id="UP000326344"/>
    </source>
</evidence>